<feature type="transmembrane region" description="Helical" evidence="9">
    <location>
        <begin position="12"/>
        <end position="29"/>
    </location>
</feature>
<evidence type="ECO:0000256" key="2">
    <source>
        <dbReference type="ARBA" id="ARBA00022448"/>
    </source>
</evidence>
<comment type="caution">
    <text evidence="11">The sequence shown here is derived from an EMBL/GenBank/DDBJ whole genome shotgun (WGS) entry which is preliminary data.</text>
</comment>
<evidence type="ECO:0000256" key="7">
    <source>
        <dbReference type="ARBA" id="ARBA00023136"/>
    </source>
</evidence>
<name>A0ABV7JRE5_9SPHI</name>
<keyword evidence="5 9" id="KW-0812">Transmembrane</keyword>
<feature type="domain" description="Tripartite ATP-independent periplasmic transporters DctQ component" evidence="10">
    <location>
        <begin position="20"/>
        <end position="142"/>
    </location>
</feature>
<dbReference type="InterPro" id="IPR007387">
    <property type="entry name" value="TRAP_DctQ"/>
</dbReference>
<evidence type="ECO:0000256" key="3">
    <source>
        <dbReference type="ARBA" id="ARBA00022475"/>
    </source>
</evidence>
<keyword evidence="6 9" id="KW-1133">Transmembrane helix</keyword>
<organism evidence="11 12">
    <name type="scientific">Parapedobacter deserti</name>
    <dbReference type="NCBI Taxonomy" id="1912957"/>
    <lineage>
        <taxon>Bacteria</taxon>
        <taxon>Pseudomonadati</taxon>
        <taxon>Bacteroidota</taxon>
        <taxon>Sphingobacteriia</taxon>
        <taxon>Sphingobacteriales</taxon>
        <taxon>Sphingobacteriaceae</taxon>
        <taxon>Parapedobacter</taxon>
    </lineage>
</organism>
<feature type="transmembrane region" description="Helical" evidence="9">
    <location>
        <begin position="125"/>
        <end position="145"/>
    </location>
</feature>
<accession>A0ABV7JRE5</accession>
<dbReference type="PANTHER" id="PTHR35011">
    <property type="entry name" value="2,3-DIKETO-L-GULONATE TRAP TRANSPORTER SMALL PERMEASE PROTEIN YIAM"/>
    <property type="match status" value="1"/>
</dbReference>
<sequence>MKKRLDRFLEVFLVFLLSILVVAVVWQVFSRYILNAPSSVTEEIARYLLVWVGILGAAYCSGQNDHLAIDILPSKLDEQTQRKLKLIVNVLIILFSTLVFIIGGGRLVYLNHILGQSSAALRLPLSWVYVVVPFSGVVILLYKWIEIRNSEKSLI</sequence>
<evidence type="ECO:0000313" key="12">
    <source>
        <dbReference type="Proteomes" id="UP001595526"/>
    </source>
</evidence>
<dbReference type="PANTHER" id="PTHR35011:SF2">
    <property type="entry name" value="2,3-DIKETO-L-GULONATE TRAP TRANSPORTER SMALL PERMEASE PROTEIN YIAM"/>
    <property type="match status" value="1"/>
</dbReference>
<dbReference type="InterPro" id="IPR055348">
    <property type="entry name" value="DctQ"/>
</dbReference>
<comment type="subcellular location">
    <subcellularLocation>
        <location evidence="1">Cell inner membrane</location>
        <topology evidence="1">Multi-pass membrane protein</topology>
    </subcellularLocation>
</comment>
<dbReference type="EMBL" id="JBHRTA010000030">
    <property type="protein sequence ID" value="MFC3197877.1"/>
    <property type="molecule type" value="Genomic_DNA"/>
</dbReference>
<keyword evidence="12" id="KW-1185">Reference proteome</keyword>
<gene>
    <name evidence="11" type="ORF">ACFOET_09655</name>
</gene>
<evidence type="ECO:0000259" key="10">
    <source>
        <dbReference type="Pfam" id="PF04290"/>
    </source>
</evidence>
<keyword evidence="4" id="KW-0997">Cell inner membrane</keyword>
<evidence type="ECO:0000256" key="4">
    <source>
        <dbReference type="ARBA" id="ARBA00022519"/>
    </source>
</evidence>
<dbReference type="RefSeq" id="WP_379021988.1">
    <property type="nucleotide sequence ID" value="NZ_JBHRTA010000030.1"/>
</dbReference>
<evidence type="ECO:0000256" key="5">
    <source>
        <dbReference type="ARBA" id="ARBA00022692"/>
    </source>
</evidence>
<keyword evidence="7 9" id="KW-0472">Membrane</keyword>
<keyword evidence="3" id="KW-1003">Cell membrane</keyword>
<keyword evidence="2" id="KW-0813">Transport</keyword>
<evidence type="ECO:0000313" key="11">
    <source>
        <dbReference type="EMBL" id="MFC3197877.1"/>
    </source>
</evidence>
<feature type="transmembrane region" description="Helical" evidence="9">
    <location>
        <begin position="83"/>
        <end position="105"/>
    </location>
</feature>
<dbReference type="Pfam" id="PF04290">
    <property type="entry name" value="DctQ"/>
    <property type="match status" value="1"/>
</dbReference>
<evidence type="ECO:0000256" key="1">
    <source>
        <dbReference type="ARBA" id="ARBA00004429"/>
    </source>
</evidence>
<reference evidence="12" key="1">
    <citation type="journal article" date="2019" name="Int. J. Syst. Evol. Microbiol.">
        <title>The Global Catalogue of Microorganisms (GCM) 10K type strain sequencing project: providing services to taxonomists for standard genome sequencing and annotation.</title>
        <authorList>
            <consortium name="The Broad Institute Genomics Platform"/>
            <consortium name="The Broad Institute Genome Sequencing Center for Infectious Disease"/>
            <person name="Wu L."/>
            <person name="Ma J."/>
        </authorList>
    </citation>
    <scope>NUCLEOTIDE SEQUENCE [LARGE SCALE GENOMIC DNA]</scope>
    <source>
        <strain evidence="12">KCTC 52416</strain>
    </source>
</reference>
<evidence type="ECO:0000256" key="9">
    <source>
        <dbReference type="SAM" id="Phobius"/>
    </source>
</evidence>
<proteinExistence type="inferred from homology"/>
<evidence type="ECO:0000256" key="6">
    <source>
        <dbReference type="ARBA" id="ARBA00022989"/>
    </source>
</evidence>
<feature type="transmembrane region" description="Helical" evidence="9">
    <location>
        <begin position="44"/>
        <end position="62"/>
    </location>
</feature>
<protein>
    <submittedName>
        <fullName evidence="11">TRAP transporter small permease</fullName>
    </submittedName>
</protein>
<evidence type="ECO:0000256" key="8">
    <source>
        <dbReference type="ARBA" id="ARBA00038436"/>
    </source>
</evidence>
<dbReference type="Proteomes" id="UP001595526">
    <property type="component" value="Unassembled WGS sequence"/>
</dbReference>
<comment type="similarity">
    <text evidence="8">Belongs to the TRAP transporter small permease family.</text>
</comment>